<evidence type="ECO:0000313" key="4">
    <source>
        <dbReference type="EMBL" id="MFC4532043.1"/>
    </source>
</evidence>
<dbReference type="SUPFAM" id="SSF55729">
    <property type="entry name" value="Acyl-CoA N-acyltransferases (Nat)"/>
    <property type="match status" value="1"/>
</dbReference>
<proteinExistence type="predicted"/>
<dbReference type="Proteomes" id="UP001596004">
    <property type="component" value="Unassembled WGS sequence"/>
</dbReference>
<reference evidence="5" key="1">
    <citation type="journal article" date="2019" name="Int. J. Syst. Evol. Microbiol.">
        <title>The Global Catalogue of Microorganisms (GCM) 10K type strain sequencing project: providing services to taxonomists for standard genome sequencing and annotation.</title>
        <authorList>
            <consortium name="The Broad Institute Genomics Platform"/>
            <consortium name="The Broad Institute Genome Sequencing Center for Infectious Disease"/>
            <person name="Wu L."/>
            <person name="Ma J."/>
        </authorList>
    </citation>
    <scope>NUCLEOTIDE SEQUENCE [LARGE SCALE GENOMIC DNA]</scope>
    <source>
        <strain evidence="5">CGMCC 4.7132</strain>
    </source>
</reference>
<dbReference type="InterPro" id="IPR056935">
    <property type="entry name" value="Rv0428c-like_C"/>
</dbReference>
<evidence type="ECO:0000256" key="2">
    <source>
        <dbReference type="ARBA" id="ARBA00023315"/>
    </source>
</evidence>
<feature type="domain" description="N-acetyltransferase" evidence="3">
    <location>
        <begin position="114"/>
        <end position="245"/>
    </location>
</feature>
<evidence type="ECO:0000259" key="3">
    <source>
        <dbReference type="PROSITE" id="PS51186"/>
    </source>
</evidence>
<dbReference type="InterPro" id="IPR016181">
    <property type="entry name" value="Acyl_CoA_acyltransferase"/>
</dbReference>
<keyword evidence="5" id="KW-1185">Reference proteome</keyword>
<comment type="caution">
    <text evidence="4">The sequence shown here is derived from an EMBL/GenBank/DDBJ whole genome shotgun (WGS) entry which is preliminary data.</text>
</comment>
<dbReference type="InterPro" id="IPR000182">
    <property type="entry name" value="GNAT_dom"/>
</dbReference>
<dbReference type="CDD" id="cd04301">
    <property type="entry name" value="NAT_SF"/>
    <property type="match status" value="1"/>
</dbReference>
<dbReference type="Pfam" id="PF24553">
    <property type="entry name" value="Rv0428c_C"/>
    <property type="match status" value="1"/>
</dbReference>
<dbReference type="PANTHER" id="PTHR43420:SF47">
    <property type="entry name" value="N-ACETYLTRANSFERASE DOMAIN-CONTAINING PROTEIN"/>
    <property type="match status" value="1"/>
</dbReference>
<dbReference type="EC" id="2.3.1.-" evidence="4"/>
<gene>
    <name evidence="4" type="ORF">ACFO60_14820</name>
</gene>
<accession>A0ABV9CIB3</accession>
<dbReference type="PANTHER" id="PTHR43420">
    <property type="entry name" value="ACETYLTRANSFERASE"/>
    <property type="match status" value="1"/>
</dbReference>
<keyword evidence="2 4" id="KW-0012">Acyltransferase</keyword>
<name>A0ABV9CIB3_9ACTN</name>
<dbReference type="Gene3D" id="3.40.630.30">
    <property type="match status" value="1"/>
</dbReference>
<dbReference type="GO" id="GO:0016746">
    <property type="term" value="F:acyltransferase activity"/>
    <property type="evidence" value="ECO:0007669"/>
    <property type="project" value="UniProtKB-KW"/>
</dbReference>
<evidence type="ECO:0000313" key="5">
    <source>
        <dbReference type="Proteomes" id="UP001596004"/>
    </source>
</evidence>
<dbReference type="EMBL" id="JBHSFP010000008">
    <property type="protein sequence ID" value="MFC4532043.1"/>
    <property type="molecule type" value="Genomic_DNA"/>
</dbReference>
<dbReference type="RefSeq" id="WP_380840763.1">
    <property type="nucleotide sequence ID" value="NZ_JBHSFP010000008.1"/>
</dbReference>
<sequence>MSGERVEIETLVHQAWPAPHQEAIGGWILRYADGVTKRANSVLAWGEPDNLDEAVGAAEKFYAERGLPCVFSIGPRATSRLDAFLADRGYRLVDQALYMTALLDGETPRPAHHATIADEPSGDWLATWWEVDGRFDRGLETAERIARGVPASYATVEEDGAPLAVGRSVLQDGMLGIYCMATVPAARRRGLGRSVLRALLAHGRARGATGAYLVVLARNTTAIAMYAAEGFTPAGRYHYRVSTPA</sequence>
<evidence type="ECO:0000256" key="1">
    <source>
        <dbReference type="ARBA" id="ARBA00022679"/>
    </source>
</evidence>
<keyword evidence="1 4" id="KW-0808">Transferase</keyword>
<dbReference type="PROSITE" id="PS51186">
    <property type="entry name" value="GNAT"/>
    <property type="match status" value="1"/>
</dbReference>
<protein>
    <submittedName>
        <fullName evidence="4">GNAT family N-acetyltransferase</fullName>
        <ecNumber evidence="4">2.3.1.-</ecNumber>
    </submittedName>
</protein>
<organism evidence="4 5">
    <name type="scientific">Sphaerisporangium dianthi</name>
    <dbReference type="NCBI Taxonomy" id="1436120"/>
    <lineage>
        <taxon>Bacteria</taxon>
        <taxon>Bacillati</taxon>
        <taxon>Actinomycetota</taxon>
        <taxon>Actinomycetes</taxon>
        <taxon>Streptosporangiales</taxon>
        <taxon>Streptosporangiaceae</taxon>
        <taxon>Sphaerisporangium</taxon>
    </lineage>
</organism>
<dbReference type="InterPro" id="IPR050680">
    <property type="entry name" value="YpeA/RimI_acetyltransf"/>
</dbReference>